<keyword evidence="4 6" id="KW-0450">Lipoyl</keyword>
<dbReference type="Gene3D" id="3.30.559.10">
    <property type="entry name" value="Chloramphenicol acetyltransferase-like domain"/>
    <property type="match status" value="1"/>
</dbReference>
<dbReference type="FunFam" id="3.30.559.10:FF:000007">
    <property type="entry name" value="Dihydrolipoamide acetyltransferase component of pyruvate dehydrogenase complex"/>
    <property type="match status" value="1"/>
</dbReference>
<evidence type="ECO:0000256" key="5">
    <source>
        <dbReference type="ARBA" id="ARBA00023315"/>
    </source>
</evidence>
<keyword evidence="9" id="KW-1185">Reference proteome</keyword>
<comment type="cofactor">
    <cofactor evidence="1 6">
        <name>(R)-lipoate</name>
        <dbReference type="ChEBI" id="CHEBI:83088"/>
    </cofactor>
</comment>
<accession>A0A4V3C2Y2</accession>
<evidence type="ECO:0000313" key="9">
    <source>
        <dbReference type="Proteomes" id="UP000295518"/>
    </source>
</evidence>
<dbReference type="InterPro" id="IPR001078">
    <property type="entry name" value="2-oxoacid_DH_actylTfrase"/>
</dbReference>
<dbReference type="AlphaFoldDB" id="A0A4V3C2Y2"/>
<dbReference type="InterPro" id="IPR050743">
    <property type="entry name" value="2-oxoacid_DH_E2_comp"/>
</dbReference>
<evidence type="ECO:0000256" key="6">
    <source>
        <dbReference type="RuleBase" id="RU003423"/>
    </source>
</evidence>
<reference evidence="8 9" key="1">
    <citation type="submission" date="2019-03" db="EMBL/GenBank/DDBJ databases">
        <title>Genomic Encyclopedia of Archaeal and Bacterial Type Strains, Phase II (KMG-II): from individual species to whole genera.</title>
        <authorList>
            <person name="Goeker M."/>
        </authorList>
    </citation>
    <scope>NUCLEOTIDE SEQUENCE [LARGE SCALE GENOMIC DNA]</scope>
    <source>
        <strain evidence="8 9">ATCC 700618</strain>
    </source>
</reference>
<dbReference type="InterPro" id="IPR023213">
    <property type="entry name" value="CAT-like_dom_sf"/>
</dbReference>
<gene>
    <name evidence="8" type="ORF">EI74_0549</name>
</gene>
<dbReference type="InterPro" id="IPR000089">
    <property type="entry name" value="Biotin_lipoyl"/>
</dbReference>
<evidence type="ECO:0000313" key="8">
    <source>
        <dbReference type="EMBL" id="TDO19909.1"/>
    </source>
</evidence>
<dbReference type="GO" id="GO:0031405">
    <property type="term" value="F:lipoic acid binding"/>
    <property type="evidence" value="ECO:0007669"/>
    <property type="project" value="TreeGrafter"/>
</dbReference>
<dbReference type="CDD" id="cd06849">
    <property type="entry name" value="lipoyl_domain"/>
    <property type="match status" value="1"/>
</dbReference>
<evidence type="ECO:0000259" key="7">
    <source>
        <dbReference type="PROSITE" id="PS50968"/>
    </source>
</evidence>
<comment type="caution">
    <text evidence="8">The sequence shown here is derived from an EMBL/GenBank/DDBJ whole genome shotgun (WGS) entry which is preliminary data.</text>
</comment>
<dbReference type="SUPFAM" id="SSF51230">
    <property type="entry name" value="Single hybrid motif"/>
    <property type="match status" value="1"/>
</dbReference>
<name>A0A4V3C2Y2_9MOLU</name>
<dbReference type="RefSeq" id="WP_208107022.1">
    <property type="nucleotide sequence ID" value="NZ_NNCE01000004.1"/>
</dbReference>
<dbReference type="EC" id="2.3.1.-" evidence="6"/>
<dbReference type="NCBIfam" id="NF008815">
    <property type="entry name" value="PRK11857.1"/>
    <property type="match status" value="1"/>
</dbReference>
<comment type="similarity">
    <text evidence="2 6">Belongs to the 2-oxoacid dehydrogenase family.</text>
</comment>
<dbReference type="GO" id="GO:0005737">
    <property type="term" value="C:cytoplasm"/>
    <property type="evidence" value="ECO:0007669"/>
    <property type="project" value="TreeGrafter"/>
</dbReference>
<feature type="domain" description="Lipoyl-binding" evidence="7">
    <location>
        <begin position="1"/>
        <end position="76"/>
    </location>
</feature>
<dbReference type="SUPFAM" id="SSF52777">
    <property type="entry name" value="CoA-dependent acyltransferases"/>
    <property type="match status" value="1"/>
</dbReference>
<keyword evidence="3 6" id="KW-0808">Transferase</keyword>
<dbReference type="GO" id="GO:0016407">
    <property type="term" value="F:acetyltransferase activity"/>
    <property type="evidence" value="ECO:0007669"/>
    <property type="project" value="TreeGrafter"/>
</dbReference>
<keyword evidence="5 6" id="KW-0012">Acyltransferase</keyword>
<evidence type="ECO:0000256" key="4">
    <source>
        <dbReference type="ARBA" id="ARBA00022823"/>
    </source>
</evidence>
<proteinExistence type="inferred from homology"/>
<keyword evidence="8" id="KW-0670">Pyruvate</keyword>
<dbReference type="PROSITE" id="PS50968">
    <property type="entry name" value="BIOTINYL_LIPOYL"/>
    <property type="match status" value="1"/>
</dbReference>
<protein>
    <recommendedName>
        <fullName evidence="6">Dihydrolipoamide acetyltransferase component of pyruvate dehydrogenase complex</fullName>
        <ecNumber evidence="6">2.3.1.-</ecNumber>
    </recommendedName>
</protein>
<evidence type="ECO:0000256" key="2">
    <source>
        <dbReference type="ARBA" id="ARBA00007317"/>
    </source>
</evidence>
<dbReference type="Pfam" id="PF00198">
    <property type="entry name" value="2-oxoacid_dh"/>
    <property type="match status" value="1"/>
</dbReference>
<evidence type="ECO:0000256" key="1">
    <source>
        <dbReference type="ARBA" id="ARBA00001938"/>
    </source>
</evidence>
<dbReference type="Pfam" id="PF00364">
    <property type="entry name" value="Biotin_lipoyl"/>
    <property type="match status" value="1"/>
</dbReference>
<sequence length="414" mass="44648">MFKFKFADIGEGLHEGTVAEVYKKVGDSVKEGEPLFSVENEKMTSDIPSPASGKITEVLIKDTQVISVGDHIFTIDNTLGSSAKAAEPKKAEEDAPSVVGTLTVSNDIVKTSGLSFGNKVQTPVASSAPVSASATMPKGLRKRERFQWLKNQKNTPAVVPAAEVAVAPKLVSAPKESAFKTLEAKRVKVDNVRKAIAKAMKNSWANVAYVNLVHRADMTKLWDYRNLVKDDLFEISGVKITFLAFIVKATALALQEFPIFGAKYDEKTEELVYPNTVNMGIAVDTDHGLFVPVIKDVQTKSVVSIAKEIVELASAARKKTLKPSQMQGATFTITNYGSVGSLHGVPVINYPEIGILGVGAIIDEAVIVNGEVKPGKVMYLTTAADHRWVDGSTIGRFTTRVTKLLENPALLGAF</sequence>
<dbReference type="EMBL" id="SNWN01000012">
    <property type="protein sequence ID" value="TDO19909.1"/>
    <property type="molecule type" value="Genomic_DNA"/>
</dbReference>
<dbReference type="InterPro" id="IPR011053">
    <property type="entry name" value="Single_hybrid_motif"/>
</dbReference>
<dbReference type="PANTHER" id="PTHR43178:SF5">
    <property type="entry name" value="LIPOAMIDE ACYLTRANSFERASE COMPONENT OF BRANCHED-CHAIN ALPHA-KETO ACID DEHYDROGENASE COMPLEX, MITOCHONDRIAL"/>
    <property type="match status" value="1"/>
</dbReference>
<dbReference type="PANTHER" id="PTHR43178">
    <property type="entry name" value="DIHYDROLIPOAMIDE ACETYLTRANSFERASE COMPONENT OF PYRUVATE DEHYDROGENASE COMPLEX"/>
    <property type="match status" value="1"/>
</dbReference>
<organism evidence="8 9">
    <name type="scientific">Mycoplasma testudineum</name>
    <dbReference type="NCBI Taxonomy" id="244584"/>
    <lineage>
        <taxon>Bacteria</taxon>
        <taxon>Bacillati</taxon>
        <taxon>Mycoplasmatota</taxon>
        <taxon>Mollicutes</taxon>
        <taxon>Mycoplasmataceae</taxon>
        <taxon>Mycoplasma</taxon>
    </lineage>
</organism>
<evidence type="ECO:0000256" key="3">
    <source>
        <dbReference type="ARBA" id="ARBA00022679"/>
    </source>
</evidence>
<dbReference type="Gene3D" id="2.40.50.100">
    <property type="match status" value="1"/>
</dbReference>
<dbReference type="Proteomes" id="UP000295518">
    <property type="component" value="Unassembled WGS sequence"/>
</dbReference>